<proteinExistence type="predicted"/>
<accession>A0A7S6VX76</accession>
<dbReference type="EMBL" id="CP048659">
    <property type="protein sequence ID" value="QOW46526.1"/>
    <property type="molecule type" value="Genomic_DNA"/>
</dbReference>
<protein>
    <submittedName>
        <fullName evidence="1">Uncharacterized protein</fullName>
    </submittedName>
</protein>
<name>A0A7S6VX76_9GAMM</name>
<sequence>MQNYIPFQLRTLVIQIDPSLDMYWEDNLRTIFTKIDPKDQENIFQQILQPKDIRWDREQHRFSHHIRNDLESIIKQIPHTGMKTLAQKILLSLEQLKQYNSVIEVADYLESILNQIDKIDVEENIELQRLKLSIRKEFIYAAGAIIKNKSELIIPPNYRNLTLECVKSFILEVYLKQQLLGFWFKTLRPRHLKGQSHPLFNEHLLKEQKIRQLEVVKTSKFIFALAPSRDLNVNPFSIRRFLLEEKIAFSHNVYLNGVAFDLTQLQDNNATTTFLEQIIRIITIEKLISQQIIDLIDKFELYSVNHLFPLLFQPLDASGLIAEKVVQQRLWDFEQMLSVNILEPLENALRHIMQNNDEAEYLFISMRQLLADIISYYKDFQSQPAIMFDQQADLFSARLTAYLTLISKRKYDVFVVSTDEDWLKAIELISEPIAQLKTVCKDGLDQNKVLVTEIKEKQRSLKEKENSFFSKILNNQAKVQAQLDDLKHQTFTLKENTYFEIVRIPKKYPSMTVYLEFESLISLNDKERHYAFPTGKNWITRLPILVQLPEDRSLFNPQELYRTMEFDLSKMNQKWTATMGV</sequence>
<evidence type="ECO:0000313" key="2">
    <source>
        <dbReference type="Proteomes" id="UP000593966"/>
    </source>
</evidence>
<gene>
    <name evidence="1" type="ORF">G0028_11830</name>
</gene>
<evidence type="ECO:0000313" key="1">
    <source>
        <dbReference type="EMBL" id="QOW46526.1"/>
    </source>
</evidence>
<dbReference type="Proteomes" id="UP000593966">
    <property type="component" value="Chromosome"/>
</dbReference>
<dbReference type="AlphaFoldDB" id="A0A7S6VX76"/>
<keyword evidence="2" id="KW-1185">Reference proteome</keyword>
<organism evidence="1 2">
    <name type="scientific">Acinetobacter piscicola</name>
    <dbReference type="NCBI Taxonomy" id="2006115"/>
    <lineage>
        <taxon>Bacteria</taxon>
        <taxon>Pseudomonadati</taxon>
        <taxon>Pseudomonadota</taxon>
        <taxon>Gammaproteobacteria</taxon>
        <taxon>Moraxellales</taxon>
        <taxon>Moraxellaceae</taxon>
        <taxon>Acinetobacter</taxon>
    </lineage>
</organism>
<reference evidence="1 2" key="1">
    <citation type="submission" date="2020-02" db="EMBL/GenBank/DDBJ databases">
        <title>Tigecycline-resistant Acinetobacter species from pigs and migratory birds.</title>
        <authorList>
            <person name="Chen C."/>
            <person name="Sun J."/>
            <person name="Liao X.-P."/>
            <person name="Liu Y.-H."/>
        </authorList>
    </citation>
    <scope>NUCLEOTIDE SEQUENCE [LARGE SCALE GENOMIC DNA]</scope>
    <source>
        <strain evidence="1 2">YH12207_T</strain>
    </source>
</reference>
<dbReference type="RefSeq" id="WP_180045657.1">
    <property type="nucleotide sequence ID" value="NZ_CP048659.1"/>
</dbReference>